<gene>
    <name evidence="1" type="ORF">GUITHDRAFT_154818</name>
</gene>
<evidence type="ECO:0000313" key="1">
    <source>
        <dbReference type="EMBL" id="EKX37888.1"/>
    </source>
</evidence>
<dbReference type="HOGENOM" id="CLU_1631500_0_0_1"/>
<dbReference type="KEGG" id="gtt:GUITHDRAFT_154818"/>
<accession>L1INQ5</accession>
<feature type="non-terminal residue" evidence="1">
    <location>
        <position position="1"/>
    </location>
</feature>
<dbReference type="AlphaFoldDB" id="L1INQ5"/>
<dbReference type="PaxDb" id="55529-EKX37888"/>
<reference evidence="2" key="3">
    <citation type="submission" date="2015-06" db="UniProtKB">
        <authorList>
            <consortium name="EnsemblProtists"/>
        </authorList>
    </citation>
    <scope>IDENTIFICATION</scope>
</reference>
<sequence>MWTFGSCCVRADGDLSREFRITEQASINLENCCIGGGGSAAGLFLDCQASVVIKSTVIQGVQTGIGAMHSASGFLCNSTIRETKEAVYMHDCAAMRLHDCVLERSRFAVAATSSQMIPCYMVMFNVDAELEMVGCLVKCRLWMKGIASELSDTELRGHRQHLL</sequence>
<evidence type="ECO:0000313" key="3">
    <source>
        <dbReference type="Proteomes" id="UP000011087"/>
    </source>
</evidence>
<name>L1INQ5_GUITC</name>
<evidence type="ECO:0000313" key="2">
    <source>
        <dbReference type="EnsemblProtists" id="EKX37888"/>
    </source>
</evidence>
<evidence type="ECO:0008006" key="4">
    <source>
        <dbReference type="Google" id="ProtNLM"/>
    </source>
</evidence>
<dbReference type="Proteomes" id="UP000011087">
    <property type="component" value="Unassembled WGS sequence"/>
</dbReference>
<dbReference type="EnsemblProtists" id="EKX37888">
    <property type="protein sequence ID" value="EKX37888"/>
    <property type="gene ID" value="GUITHDRAFT_154818"/>
</dbReference>
<dbReference type="InterPro" id="IPR011050">
    <property type="entry name" value="Pectin_lyase_fold/virulence"/>
</dbReference>
<organism evidence="1">
    <name type="scientific">Guillardia theta (strain CCMP2712)</name>
    <name type="common">Cryptophyte</name>
    <dbReference type="NCBI Taxonomy" id="905079"/>
    <lineage>
        <taxon>Eukaryota</taxon>
        <taxon>Cryptophyceae</taxon>
        <taxon>Pyrenomonadales</taxon>
        <taxon>Geminigeraceae</taxon>
        <taxon>Guillardia</taxon>
    </lineage>
</organism>
<proteinExistence type="predicted"/>
<reference evidence="1 3" key="1">
    <citation type="journal article" date="2012" name="Nature">
        <title>Algal genomes reveal evolutionary mosaicism and the fate of nucleomorphs.</title>
        <authorList>
            <consortium name="DOE Joint Genome Institute"/>
            <person name="Curtis B.A."/>
            <person name="Tanifuji G."/>
            <person name="Burki F."/>
            <person name="Gruber A."/>
            <person name="Irimia M."/>
            <person name="Maruyama S."/>
            <person name="Arias M.C."/>
            <person name="Ball S.G."/>
            <person name="Gile G.H."/>
            <person name="Hirakawa Y."/>
            <person name="Hopkins J.F."/>
            <person name="Kuo A."/>
            <person name="Rensing S.A."/>
            <person name="Schmutz J."/>
            <person name="Symeonidi A."/>
            <person name="Elias M."/>
            <person name="Eveleigh R.J."/>
            <person name="Herman E.K."/>
            <person name="Klute M.J."/>
            <person name="Nakayama T."/>
            <person name="Obornik M."/>
            <person name="Reyes-Prieto A."/>
            <person name="Armbrust E.V."/>
            <person name="Aves S.J."/>
            <person name="Beiko R.G."/>
            <person name="Coutinho P."/>
            <person name="Dacks J.B."/>
            <person name="Durnford D.G."/>
            <person name="Fast N.M."/>
            <person name="Green B.R."/>
            <person name="Grisdale C.J."/>
            <person name="Hempel F."/>
            <person name="Henrissat B."/>
            <person name="Hoppner M.P."/>
            <person name="Ishida K."/>
            <person name="Kim E."/>
            <person name="Koreny L."/>
            <person name="Kroth P.G."/>
            <person name="Liu Y."/>
            <person name="Malik S.B."/>
            <person name="Maier U.G."/>
            <person name="McRose D."/>
            <person name="Mock T."/>
            <person name="Neilson J.A."/>
            <person name="Onodera N.T."/>
            <person name="Poole A.M."/>
            <person name="Pritham E.J."/>
            <person name="Richards T.A."/>
            <person name="Rocap G."/>
            <person name="Roy S.W."/>
            <person name="Sarai C."/>
            <person name="Schaack S."/>
            <person name="Shirato S."/>
            <person name="Slamovits C.H."/>
            <person name="Spencer D.F."/>
            <person name="Suzuki S."/>
            <person name="Worden A.Z."/>
            <person name="Zauner S."/>
            <person name="Barry K."/>
            <person name="Bell C."/>
            <person name="Bharti A.K."/>
            <person name="Crow J.A."/>
            <person name="Grimwood J."/>
            <person name="Kramer R."/>
            <person name="Lindquist E."/>
            <person name="Lucas S."/>
            <person name="Salamov A."/>
            <person name="McFadden G.I."/>
            <person name="Lane C.E."/>
            <person name="Keeling P.J."/>
            <person name="Gray M.W."/>
            <person name="Grigoriev I.V."/>
            <person name="Archibald J.M."/>
        </authorList>
    </citation>
    <scope>NUCLEOTIDE SEQUENCE</scope>
    <source>
        <strain evidence="1 3">CCMP2712</strain>
    </source>
</reference>
<dbReference type="GeneID" id="17294667"/>
<dbReference type="SUPFAM" id="SSF51126">
    <property type="entry name" value="Pectin lyase-like"/>
    <property type="match status" value="1"/>
</dbReference>
<dbReference type="RefSeq" id="XP_005824868.1">
    <property type="nucleotide sequence ID" value="XM_005824811.1"/>
</dbReference>
<keyword evidence="3" id="KW-1185">Reference proteome</keyword>
<protein>
    <recommendedName>
        <fullName evidence="4">Right handed beta helix domain-containing protein</fullName>
    </recommendedName>
</protein>
<reference evidence="3" key="2">
    <citation type="submission" date="2012-11" db="EMBL/GenBank/DDBJ databases">
        <authorList>
            <person name="Kuo A."/>
            <person name="Curtis B.A."/>
            <person name="Tanifuji G."/>
            <person name="Burki F."/>
            <person name="Gruber A."/>
            <person name="Irimia M."/>
            <person name="Maruyama S."/>
            <person name="Arias M.C."/>
            <person name="Ball S.G."/>
            <person name="Gile G.H."/>
            <person name="Hirakawa Y."/>
            <person name="Hopkins J.F."/>
            <person name="Rensing S.A."/>
            <person name="Schmutz J."/>
            <person name="Symeonidi A."/>
            <person name="Elias M."/>
            <person name="Eveleigh R.J."/>
            <person name="Herman E.K."/>
            <person name="Klute M.J."/>
            <person name="Nakayama T."/>
            <person name="Obornik M."/>
            <person name="Reyes-Prieto A."/>
            <person name="Armbrust E.V."/>
            <person name="Aves S.J."/>
            <person name="Beiko R.G."/>
            <person name="Coutinho P."/>
            <person name="Dacks J.B."/>
            <person name="Durnford D.G."/>
            <person name="Fast N.M."/>
            <person name="Green B.R."/>
            <person name="Grisdale C."/>
            <person name="Hempe F."/>
            <person name="Henrissat B."/>
            <person name="Hoppner M.P."/>
            <person name="Ishida K.-I."/>
            <person name="Kim E."/>
            <person name="Koreny L."/>
            <person name="Kroth P.G."/>
            <person name="Liu Y."/>
            <person name="Malik S.-B."/>
            <person name="Maier U.G."/>
            <person name="McRose D."/>
            <person name="Mock T."/>
            <person name="Neilson J.A."/>
            <person name="Onodera N.T."/>
            <person name="Poole A.M."/>
            <person name="Pritham E.J."/>
            <person name="Richards T.A."/>
            <person name="Rocap G."/>
            <person name="Roy S.W."/>
            <person name="Sarai C."/>
            <person name="Schaack S."/>
            <person name="Shirato S."/>
            <person name="Slamovits C.H."/>
            <person name="Spencer D.F."/>
            <person name="Suzuki S."/>
            <person name="Worden A.Z."/>
            <person name="Zauner S."/>
            <person name="Barry K."/>
            <person name="Bell C."/>
            <person name="Bharti A.K."/>
            <person name="Crow J.A."/>
            <person name="Grimwood J."/>
            <person name="Kramer R."/>
            <person name="Lindquist E."/>
            <person name="Lucas S."/>
            <person name="Salamov A."/>
            <person name="McFadden G.I."/>
            <person name="Lane C.E."/>
            <person name="Keeling P.J."/>
            <person name="Gray M.W."/>
            <person name="Grigoriev I.V."/>
            <person name="Archibald J.M."/>
        </authorList>
    </citation>
    <scope>NUCLEOTIDE SEQUENCE</scope>
    <source>
        <strain evidence="3">CCMP2712</strain>
    </source>
</reference>
<dbReference type="EMBL" id="JH993053">
    <property type="protein sequence ID" value="EKX37888.1"/>
    <property type="molecule type" value="Genomic_DNA"/>
</dbReference>